<keyword evidence="6" id="KW-0695">RNA-directed DNA polymerase</keyword>
<dbReference type="InterPro" id="IPR043128">
    <property type="entry name" value="Rev_trsase/Diguanyl_cyclase"/>
</dbReference>
<dbReference type="Pfam" id="PF00078">
    <property type="entry name" value="RVT_1"/>
    <property type="match status" value="1"/>
</dbReference>
<dbReference type="Pfam" id="PF03732">
    <property type="entry name" value="Retrotrans_gag"/>
    <property type="match status" value="1"/>
</dbReference>
<dbReference type="Gene3D" id="3.30.70.270">
    <property type="match status" value="1"/>
</dbReference>
<comment type="caution">
    <text evidence="6">The sequence shown here is derived from an EMBL/GenBank/DDBJ whole genome shotgun (WGS) entry which is preliminary data.</text>
</comment>
<dbReference type="CDD" id="cd01647">
    <property type="entry name" value="RT_LTR"/>
    <property type="match status" value="1"/>
</dbReference>
<evidence type="ECO:0000259" key="4">
    <source>
        <dbReference type="Pfam" id="PF00078"/>
    </source>
</evidence>
<dbReference type="Gene3D" id="3.10.10.10">
    <property type="entry name" value="HIV Type 1 Reverse Transcriptase, subunit A, domain 1"/>
    <property type="match status" value="1"/>
</dbReference>
<feature type="domain" description="Retrotransposon gag" evidence="5">
    <location>
        <begin position="453"/>
        <end position="504"/>
    </location>
</feature>
<dbReference type="InterPro" id="IPR021109">
    <property type="entry name" value="Peptidase_aspartic_dom_sf"/>
</dbReference>
<dbReference type="EMBL" id="BKCJ010011178">
    <property type="protein sequence ID" value="GEU94913.1"/>
    <property type="molecule type" value="Genomic_DNA"/>
</dbReference>
<dbReference type="PANTHER" id="PTHR33067:SF35">
    <property type="entry name" value="ASPARTIC PEPTIDASE DDI1-TYPE DOMAIN-CONTAINING PROTEIN"/>
    <property type="match status" value="1"/>
</dbReference>
<feature type="region of interest" description="Disordered" evidence="2">
    <location>
        <begin position="320"/>
        <end position="351"/>
    </location>
</feature>
<feature type="compositionally biased region" description="Polar residues" evidence="2">
    <location>
        <begin position="320"/>
        <end position="336"/>
    </location>
</feature>
<dbReference type="InterPro" id="IPR005162">
    <property type="entry name" value="Retrotrans_gag_dom"/>
</dbReference>
<keyword evidence="3" id="KW-0812">Transmembrane</keyword>
<evidence type="ECO:0000256" key="3">
    <source>
        <dbReference type="SAM" id="Phobius"/>
    </source>
</evidence>
<proteinExistence type="predicted"/>
<gene>
    <name evidence="6" type="ORF">Tci_066891</name>
</gene>
<feature type="coiled-coil region" evidence="1">
    <location>
        <begin position="37"/>
        <end position="64"/>
    </location>
</feature>
<dbReference type="CDD" id="cd00303">
    <property type="entry name" value="retropepsin_like"/>
    <property type="match status" value="1"/>
</dbReference>
<feature type="compositionally biased region" description="Basic residues" evidence="2">
    <location>
        <begin position="337"/>
        <end position="346"/>
    </location>
</feature>
<dbReference type="InterPro" id="IPR000477">
    <property type="entry name" value="RT_dom"/>
</dbReference>
<dbReference type="InterPro" id="IPR043502">
    <property type="entry name" value="DNA/RNA_pol_sf"/>
</dbReference>
<dbReference type="SUPFAM" id="SSF56672">
    <property type="entry name" value="DNA/RNA polymerases"/>
    <property type="match status" value="1"/>
</dbReference>
<keyword evidence="3" id="KW-1133">Transmembrane helix</keyword>
<keyword evidence="6" id="KW-0808">Transferase</keyword>
<evidence type="ECO:0000256" key="1">
    <source>
        <dbReference type="SAM" id="Coils"/>
    </source>
</evidence>
<accession>A0A699GP50</accession>
<sequence>MKVMQAYNATSNESLIPLQAPIALPTILPLSPVLSLSPILETELQEARTEIAGLQREKIGHNDEIVLARVRISTIEMIIEDIQVRHQVEESSRHDPMAPKRTLTSTATTMTHAAIRKLVADSVVAALEAQAATIANTDNTNRNTGQRETLVARKCSYKEFMSCQPFNFKGIEGVIGLIRWFERTESIFSRSNCTEGCKVKYATGTLIEEALFWALKKSVPKSKQQCPQKSILAEGQERSPRFERSHRIDDLFDQLQGSSVYSKIDLRSGYHQLRVRDEGIPKTAFRMRYEHYEFQVMPFGLTNAPAVFMDLMNQCMRTRSSSNLHVESPPNTSTSNPKRHNRRRSKQPFILKESPVDTMADQRTMAELLRAPTEGYAEAIVVPPILAEQFELKHSLINMMTSDQFFRLEKDNPHDHIRWFNKITSTIKYKDVPNSAIKIMLFPFSLAGASCRTTNLRNEISNFQQRFDESFHEAWDRYKDLLRACPHHGFTEFHQLDTFYNALNSVDQDSLNYVTGGNLLEIRTQDVLTIIEDKSNVCNSRNKSVVSQVKSSDANSNFSSEIAKRTHVVNQQTSAVTTAMTAILKQFQATPPLASIKAVEEICVTCGAAAVNYNQGNFGYRPPGMANQIRPPVVPLSELEKVKRMNEANMKAMHTQINNVKNELRNEMINLIQASMSNQTNELKNMMASFFQMNIASTSGSGSLPSNTIANPKGELKSITTRSGIVLDGPFVPIPPPFINPEEDERVEETLTDQDLAGDPLHPNISYPSRMHKQKQQEKDKVQIHKFLQMYKQLHINITLADALILIPKYQKMLKALLSNKEKLQELANTPLNENRSAVILKKLPEKLGDPGKFLIPCGFNELKYKALANLGASINLMPLFVQKKLGLPELISTHMTLELPNRTICTPTGIARDVFIPVGKFTFPADFVIVYYESDPRVPLILGRPFLRSARALIDVHEEEMILQSINMINIYDNSSKDFLKKLFTTNHQSGSPTFSSHPKLTSPEVKNNVFVPDQLLKPLFPSPIPVEDSDSFLEKSNTSFSFPEYETFINYTEETNSGSTTTYADYSLPKYDLFLFEIEPHQSKLTSVFMKDNLAESQVHVPNVLTTHPTLMLDSDFIPSDNSLPEYEIFYFDIEEKNNGSTTIHADISLLDLKSFNFDFKPDPGELTSIVDSKICENVLSATNVNFPPEEDHYLLFAYVVWIFLSFLIYPMVPPNLLSFRNEDTIFDPGIANYHFSFLLPDVSHQCKTFIKFNVYPKLLNESPMEILSSSCSLMEQ</sequence>
<evidence type="ECO:0000259" key="5">
    <source>
        <dbReference type="Pfam" id="PF03732"/>
    </source>
</evidence>
<name>A0A699GP50_TANCI</name>
<feature type="transmembrane region" description="Helical" evidence="3">
    <location>
        <begin position="1196"/>
        <end position="1215"/>
    </location>
</feature>
<keyword evidence="3" id="KW-0472">Membrane</keyword>
<dbReference type="Gene3D" id="2.40.70.10">
    <property type="entry name" value="Acid Proteases"/>
    <property type="match status" value="1"/>
</dbReference>
<evidence type="ECO:0000256" key="2">
    <source>
        <dbReference type="SAM" id="MobiDB-lite"/>
    </source>
</evidence>
<reference evidence="6" key="1">
    <citation type="journal article" date="2019" name="Sci. Rep.">
        <title>Draft genome of Tanacetum cinerariifolium, the natural source of mosquito coil.</title>
        <authorList>
            <person name="Yamashiro T."/>
            <person name="Shiraishi A."/>
            <person name="Satake H."/>
            <person name="Nakayama K."/>
        </authorList>
    </citation>
    <scope>NUCLEOTIDE SEQUENCE</scope>
</reference>
<keyword evidence="6" id="KW-0548">Nucleotidyltransferase</keyword>
<dbReference type="AlphaFoldDB" id="A0A699GP50"/>
<feature type="domain" description="Reverse transcriptase" evidence="4">
    <location>
        <begin position="234"/>
        <end position="318"/>
    </location>
</feature>
<protein>
    <submittedName>
        <fullName evidence="6">Reverse transcriptase domain-containing protein</fullName>
    </submittedName>
</protein>
<dbReference type="GO" id="GO:0003964">
    <property type="term" value="F:RNA-directed DNA polymerase activity"/>
    <property type="evidence" value="ECO:0007669"/>
    <property type="project" value="UniProtKB-KW"/>
</dbReference>
<keyword evidence="1" id="KW-0175">Coiled coil</keyword>
<dbReference type="PANTHER" id="PTHR33067">
    <property type="entry name" value="RNA-DIRECTED DNA POLYMERASE-RELATED"/>
    <property type="match status" value="1"/>
</dbReference>
<organism evidence="6">
    <name type="scientific">Tanacetum cinerariifolium</name>
    <name type="common">Dalmatian daisy</name>
    <name type="synonym">Chrysanthemum cinerariifolium</name>
    <dbReference type="NCBI Taxonomy" id="118510"/>
    <lineage>
        <taxon>Eukaryota</taxon>
        <taxon>Viridiplantae</taxon>
        <taxon>Streptophyta</taxon>
        <taxon>Embryophyta</taxon>
        <taxon>Tracheophyta</taxon>
        <taxon>Spermatophyta</taxon>
        <taxon>Magnoliopsida</taxon>
        <taxon>eudicotyledons</taxon>
        <taxon>Gunneridae</taxon>
        <taxon>Pentapetalae</taxon>
        <taxon>asterids</taxon>
        <taxon>campanulids</taxon>
        <taxon>Asterales</taxon>
        <taxon>Asteraceae</taxon>
        <taxon>Asteroideae</taxon>
        <taxon>Anthemideae</taxon>
        <taxon>Anthemidinae</taxon>
        <taxon>Tanacetum</taxon>
    </lineage>
</organism>
<evidence type="ECO:0000313" key="6">
    <source>
        <dbReference type="EMBL" id="GEU94913.1"/>
    </source>
</evidence>